<dbReference type="AlphaFoldDB" id="A0A9D1GT20"/>
<organism evidence="2 3">
    <name type="scientific">Candidatus Faeciplasma pullistercoris</name>
    <dbReference type="NCBI Taxonomy" id="2840800"/>
    <lineage>
        <taxon>Bacteria</taxon>
        <taxon>Bacillati</taxon>
        <taxon>Bacillota</taxon>
        <taxon>Clostridia</taxon>
        <taxon>Eubacteriales</taxon>
        <taxon>Oscillospiraceae</taxon>
        <taxon>Oscillospiraceae incertae sedis</taxon>
        <taxon>Candidatus Faeciplasma</taxon>
    </lineage>
</organism>
<sequence length="298" mass="33920">MTPKKFSHALGEIGDKYVSESINYTAAKKKNAWIKWGAMAACLALVISFAIPLTQISQDKLPTEDIQRIDYNNAYYEVCEEKSVLKRLGIKAPINETDTGDMITYLTKKNPGGKSEYIATVEKTDIVLYSYAAAPCEAVYVICDNGEYNAVVFNNYVLPDTESISLEMLYSIYAVKNAENISSISVVNDWFEKKVVGPKITDKEMLAEFYSYSIALKDYSNDDYHEMNYGHIATEEELLQAYDQTNENKMTIMLETADGLRFCLEYDAEGGWIYSKDTLRYYRVTEEMEGWFSVLSKD</sequence>
<evidence type="ECO:0000313" key="3">
    <source>
        <dbReference type="Proteomes" id="UP000824136"/>
    </source>
</evidence>
<evidence type="ECO:0000256" key="1">
    <source>
        <dbReference type="SAM" id="Phobius"/>
    </source>
</evidence>
<keyword evidence="1" id="KW-0812">Transmembrane</keyword>
<name>A0A9D1GT20_9FIRM</name>
<protein>
    <recommendedName>
        <fullName evidence="4">DUF4367 domain-containing protein</fullName>
    </recommendedName>
</protein>
<reference evidence="2" key="2">
    <citation type="journal article" date="2021" name="PeerJ">
        <title>Extensive microbial diversity within the chicken gut microbiome revealed by metagenomics and culture.</title>
        <authorList>
            <person name="Gilroy R."/>
            <person name="Ravi A."/>
            <person name="Getino M."/>
            <person name="Pursley I."/>
            <person name="Horton D.L."/>
            <person name="Alikhan N.F."/>
            <person name="Baker D."/>
            <person name="Gharbi K."/>
            <person name="Hall N."/>
            <person name="Watson M."/>
            <person name="Adriaenssens E.M."/>
            <person name="Foster-Nyarko E."/>
            <person name="Jarju S."/>
            <person name="Secka A."/>
            <person name="Antonio M."/>
            <person name="Oren A."/>
            <person name="Chaudhuri R.R."/>
            <person name="La Ragione R."/>
            <person name="Hildebrand F."/>
            <person name="Pallen M.J."/>
        </authorList>
    </citation>
    <scope>NUCLEOTIDE SEQUENCE</scope>
    <source>
        <strain evidence="2">CHK33-4379</strain>
    </source>
</reference>
<evidence type="ECO:0000313" key="2">
    <source>
        <dbReference type="EMBL" id="HIT58691.1"/>
    </source>
</evidence>
<comment type="caution">
    <text evidence="2">The sequence shown here is derived from an EMBL/GenBank/DDBJ whole genome shotgun (WGS) entry which is preliminary data.</text>
</comment>
<dbReference type="Proteomes" id="UP000824136">
    <property type="component" value="Unassembled WGS sequence"/>
</dbReference>
<evidence type="ECO:0008006" key="4">
    <source>
        <dbReference type="Google" id="ProtNLM"/>
    </source>
</evidence>
<accession>A0A9D1GT20</accession>
<proteinExistence type="predicted"/>
<feature type="transmembrane region" description="Helical" evidence="1">
    <location>
        <begin position="33"/>
        <end position="53"/>
    </location>
</feature>
<gene>
    <name evidence="2" type="ORF">IAC39_03115</name>
</gene>
<keyword evidence="1" id="KW-1133">Transmembrane helix</keyword>
<reference evidence="2" key="1">
    <citation type="submission" date="2020-10" db="EMBL/GenBank/DDBJ databases">
        <authorList>
            <person name="Gilroy R."/>
        </authorList>
    </citation>
    <scope>NUCLEOTIDE SEQUENCE</scope>
    <source>
        <strain evidence="2">CHK33-4379</strain>
    </source>
</reference>
<dbReference type="EMBL" id="DVLL01000013">
    <property type="protein sequence ID" value="HIT58691.1"/>
    <property type="molecule type" value="Genomic_DNA"/>
</dbReference>
<keyword evidence="1" id="KW-0472">Membrane</keyword>